<dbReference type="EMBL" id="QBML01000009">
    <property type="protein sequence ID" value="PZO41939.1"/>
    <property type="molecule type" value="Genomic_DNA"/>
</dbReference>
<dbReference type="Proteomes" id="UP000249467">
    <property type="component" value="Unassembled WGS sequence"/>
</dbReference>
<sequence>MDVQTLDLILDWQMAIAWSGEGICQPTRLGWWRTDLIDEDGGADLLSRLFPRTKFYAGWEAVRDAAIAVDRRARQRMAAPDEIRTLFFCGFDIDEQLNDRLAERKRLNKKLTLPIDWGNGFDCEALAKQICDRCGSSEYRTVFGGREVINTGTTARNFSALVAALTPWDKEYPMPFYRVED</sequence>
<reference evidence="1 2" key="2">
    <citation type="submission" date="2018-06" db="EMBL/GenBank/DDBJ databases">
        <title>Metagenomic assembly of (sub)arctic Cyanobacteria and their associated microbiome from non-axenic cultures.</title>
        <authorList>
            <person name="Baurain D."/>
        </authorList>
    </citation>
    <scope>NUCLEOTIDE SEQUENCE [LARGE SCALE GENOMIC DNA]</scope>
    <source>
        <strain evidence="1">ULC066bin1</strain>
    </source>
</reference>
<organism evidence="1 2">
    <name type="scientific">Pseudanabaena frigida</name>
    <dbReference type="NCBI Taxonomy" id="945775"/>
    <lineage>
        <taxon>Bacteria</taxon>
        <taxon>Bacillati</taxon>
        <taxon>Cyanobacteriota</taxon>
        <taxon>Cyanophyceae</taxon>
        <taxon>Pseudanabaenales</taxon>
        <taxon>Pseudanabaenaceae</taxon>
        <taxon>Pseudanabaena</taxon>
    </lineage>
</organism>
<dbReference type="AlphaFoldDB" id="A0A2W4WJ63"/>
<evidence type="ECO:0000313" key="2">
    <source>
        <dbReference type="Proteomes" id="UP000249467"/>
    </source>
</evidence>
<protein>
    <submittedName>
        <fullName evidence="1">BREX-6 system BrxE protein</fullName>
    </submittedName>
</protein>
<dbReference type="Pfam" id="PF26412">
    <property type="entry name" value="BrxE"/>
    <property type="match status" value="1"/>
</dbReference>
<reference evidence="1 2" key="1">
    <citation type="submission" date="2018-04" db="EMBL/GenBank/DDBJ databases">
        <authorList>
            <person name="Go L.Y."/>
            <person name="Mitchell J.A."/>
        </authorList>
    </citation>
    <scope>NUCLEOTIDE SEQUENCE [LARGE SCALE GENOMIC DNA]</scope>
    <source>
        <strain evidence="1">ULC066bin1</strain>
    </source>
</reference>
<accession>A0A2W4WJ63</accession>
<gene>
    <name evidence="1" type="primary">brxE</name>
    <name evidence="1" type="ORF">DCF19_08725</name>
</gene>
<name>A0A2W4WJ63_9CYAN</name>
<comment type="caution">
    <text evidence="1">The sequence shown here is derived from an EMBL/GenBank/DDBJ whole genome shotgun (WGS) entry which is preliminary data.</text>
</comment>
<dbReference type="NCBIfam" id="NF033448">
    <property type="entry name" value="BREX_6_BrxE"/>
    <property type="match status" value="1"/>
</dbReference>
<evidence type="ECO:0000313" key="1">
    <source>
        <dbReference type="EMBL" id="PZO41939.1"/>
    </source>
</evidence>
<proteinExistence type="predicted"/>
<dbReference type="NCBIfam" id="NF033447">
    <property type="entry name" value="BrxE_fam"/>
    <property type="match status" value="1"/>
</dbReference>
<dbReference type="InterPro" id="IPR058690">
    <property type="entry name" value="BrxE"/>
</dbReference>